<dbReference type="Proteomes" id="UP000559256">
    <property type="component" value="Unassembled WGS sequence"/>
</dbReference>
<gene>
    <name evidence="1" type="ORF">D9758_011437</name>
</gene>
<dbReference type="SUPFAM" id="SSF52047">
    <property type="entry name" value="RNI-like"/>
    <property type="match status" value="1"/>
</dbReference>
<comment type="caution">
    <text evidence="1">The sequence shown here is derived from an EMBL/GenBank/DDBJ whole genome shotgun (WGS) entry which is preliminary data.</text>
</comment>
<dbReference type="OrthoDB" id="3050057at2759"/>
<dbReference type="AlphaFoldDB" id="A0A8H5CQC9"/>
<keyword evidence="2" id="KW-1185">Reference proteome</keyword>
<sequence length="178" mass="20297">MPNCLASHVRKLTLTRTHNASDEAVSESWQELFIHTLSKLINLRSIDWRISRSTPEWMYTQVPLALSKLPSLSTFKLDGDLYSYPASFTLDCLKNLQALAIKGCSPELEIHGPQPRWNELKPTQSLHDLFESVTDVATENHRTLCPKSQDGNRLDNITPSQILDSRRLPELAQERCQE</sequence>
<proteinExistence type="predicted"/>
<evidence type="ECO:0000313" key="1">
    <source>
        <dbReference type="EMBL" id="KAF5345915.1"/>
    </source>
</evidence>
<evidence type="ECO:0000313" key="2">
    <source>
        <dbReference type="Proteomes" id="UP000559256"/>
    </source>
</evidence>
<reference evidence="1 2" key="1">
    <citation type="journal article" date="2020" name="ISME J.">
        <title>Uncovering the hidden diversity of litter-decomposition mechanisms in mushroom-forming fungi.</title>
        <authorList>
            <person name="Floudas D."/>
            <person name="Bentzer J."/>
            <person name="Ahren D."/>
            <person name="Johansson T."/>
            <person name="Persson P."/>
            <person name="Tunlid A."/>
        </authorList>
    </citation>
    <scope>NUCLEOTIDE SEQUENCE [LARGE SCALE GENOMIC DNA]</scope>
    <source>
        <strain evidence="1 2">CBS 291.85</strain>
    </source>
</reference>
<name>A0A8H5CQC9_9AGAR</name>
<protein>
    <submittedName>
        <fullName evidence="1">Uncharacterized protein</fullName>
    </submittedName>
</protein>
<accession>A0A8H5CQC9</accession>
<organism evidence="1 2">
    <name type="scientific">Tetrapyrgos nigripes</name>
    <dbReference type="NCBI Taxonomy" id="182062"/>
    <lineage>
        <taxon>Eukaryota</taxon>
        <taxon>Fungi</taxon>
        <taxon>Dikarya</taxon>
        <taxon>Basidiomycota</taxon>
        <taxon>Agaricomycotina</taxon>
        <taxon>Agaricomycetes</taxon>
        <taxon>Agaricomycetidae</taxon>
        <taxon>Agaricales</taxon>
        <taxon>Marasmiineae</taxon>
        <taxon>Marasmiaceae</taxon>
        <taxon>Tetrapyrgos</taxon>
    </lineage>
</organism>
<dbReference type="EMBL" id="JAACJM010000107">
    <property type="protein sequence ID" value="KAF5345915.1"/>
    <property type="molecule type" value="Genomic_DNA"/>
</dbReference>